<feature type="signal peptide" evidence="1">
    <location>
        <begin position="1"/>
        <end position="20"/>
    </location>
</feature>
<evidence type="ECO:0000256" key="1">
    <source>
        <dbReference type="SAM" id="SignalP"/>
    </source>
</evidence>
<sequence>MKLKLIAATALLATSFAASAATYDLGTLSPAGFDSWGESSVRISAGTAIDDTWTFTLLADSTASFLASQTFAVTGGAISNFSAVLLGNTFAPGAGTTTSQSLSWGGVLSAGTYSVHVTGLTTADRTTYQGAVSALPVPEPETYAMLLGGLGILGAVARRKSKKSA</sequence>
<dbReference type="InterPro" id="IPR013424">
    <property type="entry name" value="Ice-binding_C"/>
</dbReference>
<comment type="caution">
    <text evidence="3">The sequence shown here is derived from an EMBL/GenBank/DDBJ whole genome shotgun (WGS) entry which is preliminary data.</text>
</comment>
<name>A0A4Y9S8N3_9BURK</name>
<organism evidence="3 4">
    <name type="scientific">Duganella callida</name>
    <dbReference type="NCBI Taxonomy" id="2561932"/>
    <lineage>
        <taxon>Bacteria</taxon>
        <taxon>Pseudomonadati</taxon>
        <taxon>Pseudomonadota</taxon>
        <taxon>Betaproteobacteria</taxon>
        <taxon>Burkholderiales</taxon>
        <taxon>Oxalobacteraceae</taxon>
        <taxon>Telluria group</taxon>
        <taxon>Duganella</taxon>
    </lineage>
</organism>
<feature type="domain" description="Ice-binding protein C-terminal" evidence="2">
    <location>
        <begin position="136"/>
        <end position="160"/>
    </location>
</feature>
<feature type="chain" id="PRO_5021497643" evidence="1">
    <location>
        <begin position="21"/>
        <end position="165"/>
    </location>
</feature>
<accession>A0A4Y9S8N3</accession>
<dbReference type="AlphaFoldDB" id="A0A4Y9S8N3"/>
<evidence type="ECO:0000259" key="2">
    <source>
        <dbReference type="Pfam" id="PF07589"/>
    </source>
</evidence>
<dbReference type="RefSeq" id="WP_135203281.1">
    <property type="nucleotide sequence ID" value="NZ_SPVG01000198.1"/>
</dbReference>
<dbReference type="OrthoDB" id="8706062at2"/>
<reference evidence="3 4" key="1">
    <citation type="submission" date="2019-03" db="EMBL/GenBank/DDBJ databases">
        <title>Draft Genome Sequence of Duganella callidus sp. nov., a Novel Duganella Species Isolated from Cultivated Soil.</title>
        <authorList>
            <person name="Raths R."/>
            <person name="Peta V."/>
            <person name="Bucking H."/>
        </authorList>
    </citation>
    <scope>NUCLEOTIDE SEQUENCE [LARGE SCALE GENOMIC DNA]</scope>
    <source>
        <strain evidence="3 4">DN04</strain>
    </source>
</reference>
<dbReference type="NCBIfam" id="NF038126">
    <property type="entry name" value="PEP_CTERM_FxDxF"/>
    <property type="match status" value="1"/>
</dbReference>
<evidence type="ECO:0000313" key="4">
    <source>
        <dbReference type="Proteomes" id="UP000297729"/>
    </source>
</evidence>
<dbReference type="Proteomes" id="UP000297729">
    <property type="component" value="Unassembled WGS sequence"/>
</dbReference>
<dbReference type="NCBIfam" id="TIGR02595">
    <property type="entry name" value="PEP_CTERM"/>
    <property type="match status" value="1"/>
</dbReference>
<keyword evidence="4" id="KW-1185">Reference proteome</keyword>
<evidence type="ECO:0000313" key="3">
    <source>
        <dbReference type="EMBL" id="TFW17729.1"/>
    </source>
</evidence>
<protein>
    <submittedName>
        <fullName evidence="3">PEP-CTERM sorting domain-containing protein</fullName>
    </submittedName>
</protein>
<keyword evidence="1" id="KW-0732">Signal</keyword>
<proteinExistence type="predicted"/>
<gene>
    <name evidence="3" type="ORF">E4L98_19870</name>
</gene>
<dbReference type="Pfam" id="PF07589">
    <property type="entry name" value="PEP-CTERM"/>
    <property type="match status" value="1"/>
</dbReference>
<dbReference type="EMBL" id="SPVG01000198">
    <property type="protein sequence ID" value="TFW17729.1"/>
    <property type="molecule type" value="Genomic_DNA"/>
</dbReference>